<name>A0A4R3KR67_9SPHI</name>
<dbReference type="EMBL" id="SMAD01000006">
    <property type="protein sequence ID" value="TCS86755.1"/>
    <property type="molecule type" value="Genomic_DNA"/>
</dbReference>
<dbReference type="GO" id="GO:0042802">
    <property type="term" value="F:identical protein binding"/>
    <property type="evidence" value="ECO:0007669"/>
    <property type="project" value="TreeGrafter"/>
</dbReference>
<dbReference type="GO" id="GO:0006046">
    <property type="term" value="P:N-acetylglucosamine catabolic process"/>
    <property type="evidence" value="ECO:0007669"/>
    <property type="project" value="TreeGrafter"/>
</dbReference>
<dbReference type="PANTHER" id="PTHR11280">
    <property type="entry name" value="GLUCOSAMINE-6-PHOSPHATE ISOMERASE"/>
    <property type="match status" value="1"/>
</dbReference>
<dbReference type="InterPro" id="IPR037171">
    <property type="entry name" value="NagB/RpiA_transferase-like"/>
</dbReference>
<reference evidence="2 3" key="1">
    <citation type="submission" date="2019-03" db="EMBL/GenBank/DDBJ databases">
        <title>Genomic Encyclopedia of Type Strains, Phase IV (KMG-IV): sequencing the most valuable type-strain genomes for metagenomic binning, comparative biology and taxonomic classification.</title>
        <authorList>
            <person name="Goeker M."/>
        </authorList>
    </citation>
    <scope>NUCLEOTIDE SEQUENCE [LARGE SCALE GENOMIC DNA]</scope>
    <source>
        <strain evidence="2 3">DSM 21100</strain>
    </source>
</reference>
<dbReference type="OrthoDB" id="9791139at2"/>
<feature type="domain" description="Glucosamine/galactosamine-6-phosphate isomerase" evidence="1">
    <location>
        <begin position="16"/>
        <end position="235"/>
    </location>
</feature>
<evidence type="ECO:0000259" key="1">
    <source>
        <dbReference type="Pfam" id="PF01182"/>
    </source>
</evidence>
<dbReference type="GO" id="GO:0006043">
    <property type="term" value="P:glucosamine catabolic process"/>
    <property type="evidence" value="ECO:0007669"/>
    <property type="project" value="TreeGrafter"/>
</dbReference>
<comment type="caution">
    <text evidence="2">The sequence shown here is derived from an EMBL/GenBank/DDBJ whole genome shotgun (WGS) entry which is preliminary data.</text>
</comment>
<keyword evidence="3" id="KW-1185">Reference proteome</keyword>
<evidence type="ECO:0000313" key="3">
    <source>
        <dbReference type="Proteomes" id="UP000295807"/>
    </source>
</evidence>
<dbReference type="RefSeq" id="WP_132129321.1">
    <property type="nucleotide sequence ID" value="NZ_CP042432.1"/>
</dbReference>
<dbReference type="Proteomes" id="UP000295807">
    <property type="component" value="Unassembled WGS sequence"/>
</dbReference>
<dbReference type="SUPFAM" id="SSF100950">
    <property type="entry name" value="NagB/RpiA/CoA transferase-like"/>
    <property type="match status" value="1"/>
</dbReference>
<protein>
    <submittedName>
        <fullName evidence="2">Glucosamine-6-phosphate deaminase</fullName>
    </submittedName>
</protein>
<dbReference type="CDD" id="cd01399">
    <property type="entry name" value="GlcN6P_deaminase"/>
    <property type="match status" value="1"/>
</dbReference>
<dbReference type="GO" id="GO:0019262">
    <property type="term" value="P:N-acetylneuraminate catabolic process"/>
    <property type="evidence" value="ECO:0007669"/>
    <property type="project" value="TreeGrafter"/>
</dbReference>
<organism evidence="2 3">
    <name type="scientific">Anseongella ginsenosidimutans</name>
    <dbReference type="NCBI Taxonomy" id="496056"/>
    <lineage>
        <taxon>Bacteria</taxon>
        <taxon>Pseudomonadati</taxon>
        <taxon>Bacteroidota</taxon>
        <taxon>Sphingobacteriia</taxon>
        <taxon>Sphingobacteriales</taxon>
        <taxon>Sphingobacteriaceae</taxon>
        <taxon>Anseongella</taxon>
    </lineage>
</organism>
<evidence type="ECO:0000313" key="2">
    <source>
        <dbReference type="EMBL" id="TCS86755.1"/>
    </source>
</evidence>
<sequence>METSKVDRLQVQIYHDRKQLGAAAAGAVAGKIRGLLDQQEQVNLVFAAAPSQEEFLADLSVKDIPWNRMNAFHMDEYQGLDGDAPQGFGNFLKKRLFDKAPFNSVHYINGNAADAAAECSRYAALLERYPADIVCMGIGENCHIAFNDPHVADFNDSKLVKIVDLDRECRMQQVHDGCFPRLEEVPAYALTLTVPALMRGRFVFCIVPGKNKARAVHHTKHQPVSEKYPSTVLRTHPQAILFIDEASGGLLK</sequence>
<dbReference type="GO" id="GO:0005737">
    <property type="term" value="C:cytoplasm"/>
    <property type="evidence" value="ECO:0007669"/>
    <property type="project" value="TreeGrafter"/>
</dbReference>
<gene>
    <name evidence="2" type="ORF">EDD80_10664</name>
</gene>
<dbReference type="GO" id="GO:0004342">
    <property type="term" value="F:glucosamine-6-phosphate deaminase activity"/>
    <property type="evidence" value="ECO:0007669"/>
    <property type="project" value="InterPro"/>
</dbReference>
<dbReference type="GO" id="GO:0005975">
    <property type="term" value="P:carbohydrate metabolic process"/>
    <property type="evidence" value="ECO:0007669"/>
    <property type="project" value="InterPro"/>
</dbReference>
<dbReference type="PANTHER" id="PTHR11280:SF6">
    <property type="entry name" value="GLUCOSAMINE-6-PHOSPHATE ISOMERASE NAGB"/>
    <property type="match status" value="1"/>
</dbReference>
<dbReference type="AlphaFoldDB" id="A0A4R3KR67"/>
<accession>A0A4R3KR67</accession>
<proteinExistence type="predicted"/>
<dbReference type="Gene3D" id="3.40.50.1360">
    <property type="match status" value="1"/>
</dbReference>
<dbReference type="InterPro" id="IPR006148">
    <property type="entry name" value="Glc/Gal-6P_isomerase"/>
</dbReference>
<dbReference type="Pfam" id="PF01182">
    <property type="entry name" value="Glucosamine_iso"/>
    <property type="match status" value="1"/>
</dbReference>
<dbReference type="InterPro" id="IPR004547">
    <property type="entry name" value="Glucosamine6P_isomerase"/>
</dbReference>